<feature type="domain" description="Smr" evidence="1">
    <location>
        <begin position="266"/>
        <end position="347"/>
    </location>
</feature>
<dbReference type="InterPro" id="IPR002625">
    <property type="entry name" value="Smr_dom"/>
</dbReference>
<evidence type="ECO:0000313" key="2">
    <source>
        <dbReference type="EMBL" id="KAF6001908.1"/>
    </source>
</evidence>
<proteinExistence type="predicted"/>
<evidence type="ECO:0000313" key="3">
    <source>
        <dbReference type="Proteomes" id="UP000530660"/>
    </source>
</evidence>
<dbReference type="Proteomes" id="UP000530660">
    <property type="component" value="Unassembled WGS sequence"/>
</dbReference>
<gene>
    <name evidence="2" type="ORF">F1559_001253</name>
</gene>
<organism evidence="2 3">
    <name type="scientific">Cyanidiococcus yangmingshanensis</name>
    <dbReference type="NCBI Taxonomy" id="2690220"/>
    <lineage>
        <taxon>Eukaryota</taxon>
        <taxon>Rhodophyta</taxon>
        <taxon>Bangiophyceae</taxon>
        <taxon>Cyanidiales</taxon>
        <taxon>Cyanidiaceae</taxon>
        <taxon>Cyanidiococcus</taxon>
    </lineage>
</organism>
<evidence type="ECO:0000259" key="1">
    <source>
        <dbReference type="PROSITE" id="PS50828"/>
    </source>
</evidence>
<reference evidence="2 3" key="1">
    <citation type="journal article" date="2020" name="J. Phycol.">
        <title>Comparative genome analysis reveals Cyanidiococcus gen. nov., a new extremophilic red algal genus sister to Cyanidioschyzon (Cyanidioschyzonaceae, Rhodophyta).</title>
        <authorList>
            <person name="Liu S.-L."/>
            <person name="Chiang Y.-R."/>
            <person name="Yoon H.S."/>
            <person name="Fu H.-Y."/>
        </authorList>
    </citation>
    <scope>NUCLEOTIDE SEQUENCE [LARGE SCALE GENOMIC DNA]</scope>
    <source>
        <strain evidence="2 3">THAL066</strain>
    </source>
</reference>
<protein>
    <recommendedName>
        <fullName evidence="1">Smr domain-containing protein</fullName>
    </recommendedName>
</protein>
<dbReference type="Gene3D" id="3.30.1370.110">
    <property type="match status" value="1"/>
</dbReference>
<dbReference type="PANTHER" id="PTHR47417">
    <property type="entry name" value="SMR DOMAIN-CONTAINING PROTEIN YPL199C"/>
    <property type="match status" value="1"/>
</dbReference>
<comment type="caution">
    <text evidence="2">The sequence shown here is derived from an EMBL/GenBank/DDBJ whole genome shotgun (WGS) entry which is preliminary data.</text>
</comment>
<dbReference type="PANTHER" id="PTHR47417:SF1">
    <property type="entry name" value="SMR DOMAIN-CONTAINING PROTEIN YPL199C"/>
    <property type="match status" value="1"/>
</dbReference>
<accession>A0A7J7IFW8</accession>
<dbReference type="InterPro" id="IPR053020">
    <property type="entry name" value="Smr_domain_protein"/>
</dbReference>
<dbReference type="OrthoDB" id="3231855at2759"/>
<dbReference type="PROSITE" id="PS50828">
    <property type="entry name" value="SMR"/>
    <property type="match status" value="1"/>
</dbReference>
<dbReference type="EMBL" id="VWRR01000012">
    <property type="protein sequence ID" value="KAF6001908.1"/>
    <property type="molecule type" value="Genomic_DNA"/>
</dbReference>
<keyword evidence="3" id="KW-1185">Reference proteome</keyword>
<dbReference type="InterPro" id="IPR036063">
    <property type="entry name" value="Smr_dom_sf"/>
</dbReference>
<dbReference type="SUPFAM" id="SSF160443">
    <property type="entry name" value="SMR domain-like"/>
    <property type="match status" value="1"/>
</dbReference>
<dbReference type="AlphaFoldDB" id="A0A7J7IFW8"/>
<dbReference type="SMART" id="SM00463">
    <property type="entry name" value="SMR"/>
    <property type="match status" value="1"/>
</dbReference>
<name>A0A7J7IFW8_9RHOD</name>
<sequence length="359" mass="40899">MEAIERLRNQLGKDLVELVRRSADSDDADTLSFLEEMAAVKAVEDAAAPSKDRQNTYMAAVKCSRAAFLPEKTEKESEMAPDKVRYRTSGRRPFVGGNHQVFVREYSNAAAKEVKQIEYEAYPESLPRKECVVAAGDEISSAKPLCHSVPSESAYTRCVSRYGHSRQPLRGSRAVDEIKCAVREPFLKREGLPTSKLHDMKSCKLQRMHYHLNQAAVCRRVAAAINGPSQAQKRYLQESRQHIERATSLENELIQQFLDEPIFADLDLHGLTTRASTKILQGKISAARSWIEHHRDPSFEFRVIVGRGNHSRGRYPRLRKVVTEFLTEHSIRYRLDEREGAILISFEQNDTSYRMHAAR</sequence>